<name>A0AAV2S866_MEGNR</name>
<gene>
    <name evidence="11" type="ORF">MNOR_LOCUS33483</name>
</gene>
<dbReference type="Proteomes" id="UP001497623">
    <property type="component" value="Unassembled WGS sequence"/>
</dbReference>
<evidence type="ECO:0000313" key="11">
    <source>
        <dbReference type="EMBL" id="CAL4166633.1"/>
    </source>
</evidence>
<proteinExistence type="inferred from homology"/>
<keyword evidence="6" id="KW-0862">Zinc</keyword>
<comment type="caution">
    <text evidence="11">The sequence shown here is derived from an EMBL/GenBank/DDBJ whole genome shotgun (WGS) entry which is preliminary data.</text>
</comment>
<evidence type="ECO:0000256" key="1">
    <source>
        <dbReference type="ARBA" id="ARBA00004123"/>
    </source>
</evidence>
<evidence type="ECO:0000256" key="5">
    <source>
        <dbReference type="ARBA" id="ARBA00022771"/>
    </source>
</evidence>
<accession>A0AAV2S866</accession>
<dbReference type="AlphaFoldDB" id="A0AAV2S866"/>
<keyword evidence="5 9" id="KW-0863">Zinc-finger</keyword>
<comment type="similarity">
    <text evidence="2">Belongs to the krueppel C2H2-type zinc-finger protein family.</text>
</comment>
<dbReference type="Gene3D" id="3.30.160.60">
    <property type="entry name" value="Classic Zinc Finger"/>
    <property type="match status" value="3"/>
</dbReference>
<dbReference type="PANTHER" id="PTHR24377">
    <property type="entry name" value="IP01015P-RELATED"/>
    <property type="match status" value="1"/>
</dbReference>
<evidence type="ECO:0000256" key="3">
    <source>
        <dbReference type="ARBA" id="ARBA00022723"/>
    </source>
</evidence>
<evidence type="ECO:0000259" key="10">
    <source>
        <dbReference type="PROSITE" id="PS50157"/>
    </source>
</evidence>
<dbReference type="GO" id="GO:0008270">
    <property type="term" value="F:zinc ion binding"/>
    <property type="evidence" value="ECO:0007669"/>
    <property type="project" value="UniProtKB-KW"/>
</dbReference>
<dbReference type="EMBL" id="CAXKWB010048456">
    <property type="protein sequence ID" value="CAL4166633.1"/>
    <property type="molecule type" value="Genomic_DNA"/>
</dbReference>
<dbReference type="PROSITE" id="PS50157">
    <property type="entry name" value="ZINC_FINGER_C2H2_2"/>
    <property type="match status" value="2"/>
</dbReference>
<dbReference type="Pfam" id="PF00096">
    <property type="entry name" value="zf-C2H2"/>
    <property type="match status" value="2"/>
</dbReference>
<dbReference type="InterPro" id="IPR050826">
    <property type="entry name" value="Krueppel_C2H2_ZnFinger"/>
</dbReference>
<keyword evidence="7" id="KW-0238">DNA-binding</keyword>
<dbReference type="InterPro" id="IPR036236">
    <property type="entry name" value="Znf_C2H2_sf"/>
</dbReference>
<organism evidence="11 12">
    <name type="scientific">Meganyctiphanes norvegica</name>
    <name type="common">Northern krill</name>
    <name type="synonym">Thysanopoda norvegica</name>
    <dbReference type="NCBI Taxonomy" id="48144"/>
    <lineage>
        <taxon>Eukaryota</taxon>
        <taxon>Metazoa</taxon>
        <taxon>Ecdysozoa</taxon>
        <taxon>Arthropoda</taxon>
        <taxon>Crustacea</taxon>
        <taxon>Multicrustacea</taxon>
        <taxon>Malacostraca</taxon>
        <taxon>Eumalacostraca</taxon>
        <taxon>Eucarida</taxon>
        <taxon>Euphausiacea</taxon>
        <taxon>Euphausiidae</taxon>
        <taxon>Meganyctiphanes</taxon>
    </lineage>
</organism>
<dbReference type="InterPro" id="IPR013087">
    <property type="entry name" value="Znf_C2H2_type"/>
</dbReference>
<evidence type="ECO:0000256" key="9">
    <source>
        <dbReference type="PROSITE-ProRule" id="PRU00042"/>
    </source>
</evidence>
<dbReference type="FunFam" id="3.30.160.60:FF:001963">
    <property type="entry name" value="Replication initiator 1"/>
    <property type="match status" value="1"/>
</dbReference>
<evidence type="ECO:0000256" key="6">
    <source>
        <dbReference type="ARBA" id="ARBA00022833"/>
    </source>
</evidence>
<keyword evidence="8" id="KW-0539">Nucleus</keyword>
<keyword evidence="4" id="KW-0677">Repeat</keyword>
<comment type="subcellular location">
    <subcellularLocation>
        <location evidence="1">Nucleus</location>
    </subcellularLocation>
</comment>
<dbReference type="SMART" id="SM00355">
    <property type="entry name" value="ZnF_C2H2"/>
    <property type="match status" value="2"/>
</dbReference>
<dbReference type="GO" id="GO:0003677">
    <property type="term" value="F:DNA binding"/>
    <property type="evidence" value="ECO:0007669"/>
    <property type="project" value="UniProtKB-KW"/>
</dbReference>
<keyword evidence="12" id="KW-1185">Reference proteome</keyword>
<feature type="non-terminal residue" evidence="11">
    <location>
        <position position="131"/>
    </location>
</feature>
<feature type="domain" description="C2H2-type" evidence="10">
    <location>
        <begin position="35"/>
        <end position="62"/>
    </location>
</feature>
<protein>
    <recommendedName>
        <fullName evidence="10">C2H2-type domain-containing protein</fullName>
    </recommendedName>
</protein>
<dbReference type="GO" id="GO:0005634">
    <property type="term" value="C:nucleus"/>
    <property type="evidence" value="ECO:0007669"/>
    <property type="project" value="UniProtKB-SubCell"/>
</dbReference>
<evidence type="ECO:0000256" key="4">
    <source>
        <dbReference type="ARBA" id="ARBA00022737"/>
    </source>
</evidence>
<feature type="domain" description="C2H2-type" evidence="10">
    <location>
        <begin position="7"/>
        <end position="34"/>
    </location>
</feature>
<dbReference type="SUPFAM" id="SSF57667">
    <property type="entry name" value="beta-beta-alpha zinc fingers"/>
    <property type="match status" value="2"/>
</dbReference>
<evidence type="ECO:0000256" key="7">
    <source>
        <dbReference type="ARBA" id="ARBA00023125"/>
    </source>
</evidence>
<sequence length="131" mass="15671">YTREKPYQCKNCDKAFSQISHHIQHQSIHTGEKQHQCKLCDMAFSHKASLIYHQRTHTGEKPYQCNTCDRAFSHKSVCLLWQTIVWRHFWRQITAVAKRIAHWRSQMSLTSNPVRRWCHTPVYSLEKPTLH</sequence>
<dbReference type="FunFam" id="3.30.160.60:FF:000176">
    <property type="entry name" value="zinc finger protein 70"/>
    <property type="match status" value="1"/>
</dbReference>
<evidence type="ECO:0000256" key="2">
    <source>
        <dbReference type="ARBA" id="ARBA00006991"/>
    </source>
</evidence>
<feature type="non-terminal residue" evidence="11">
    <location>
        <position position="1"/>
    </location>
</feature>
<dbReference type="PROSITE" id="PS00028">
    <property type="entry name" value="ZINC_FINGER_C2H2_1"/>
    <property type="match status" value="2"/>
</dbReference>
<dbReference type="FunFam" id="3.30.160.60:FF:000008">
    <property type="entry name" value="RB-associated KRAB zinc finger protein-like"/>
    <property type="match status" value="1"/>
</dbReference>
<evidence type="ECO:0000313" key="12">
    <source>
        <dbReference type="Proteomes" id="UP001497623"/>
    </source>
</evidence>
<evidence type="ECO:0000256" key="8">
    <source>
        <dbReference type="ARBA" id="ARBA00023242"/>
    </source>
</evidence>
<reference evidence="11 12" key="1">
    <citation type="submission" date="2024-05" db="EMBL/GenBank/DDBJ databases">
        <authorList>
            <person name="Wallberg A."/>
        </authorList>
    </citation>
    <scope>NUCLEOTIDE SEQUENCE [LARGE SCALE GENOMIC DNA]</scope>
</reference>
<keyword evidence="3" id="KW-0479">Metal-binding</keyword>